<dbReference type="InterPro" id="IPR050855">
    <property type="entry name" value="NDM-1-like"/>
</dbReference>
<protein>
    <submittedName>
        <fullName evidence="2">Hydroxyacylglutathione hydrolase</fullName>
        <ecNumber evidence="2">3.1.2.6</ecNumber>
    </submittedName>
</protein>
<dbReference type="EMBL" id="JYIX01000037">
    <property type="protein sequence ID" value="KJL32170.1"/>
    <property type="molecule type" value="Genomic_DNA"/>
</dbReference>
<dbReference type="PANTHER" id="PTHR42951">
    <property type="entry name" value="METALLO-BETA-LACTAMASE DOMAIN-CONTAINING"/>
    <property type="match status" value="1"/>
</dbReference>
<dbReference type="RefSeq" id="WP_052680261.1">
    <property type="nucleotide sequence ID" value="NZ_JYIX01000037.1"/>
</dbReference>
<dbReference type="InterPro" id="IPR036866">
    <property type="entry name" value="RibonucZ/Hydroxyglut_hydro"/>
</dbReference>
<keyword evidence="2" id="KW-0378">Hydrolase</keyword>
<accession>A0A0F0LIR0</accession>
<dbReference type="Gene3D" id="3.60.15.10">
    <property type="entry name" value="Ribonuclease Z/Hydroxyacylglutathione hydrolase-like"/>
    <property type="match status" value="1"/>
</dbReference>
<evidence type="ECO:0000313" key="2">
    <source>
        <dbReference type="EMBL" id="KJL32170.1"/>
    </source>
</evidence>
<reference evidence="2 3" key="1">
    <citation type="submission" date="2015-02" db="EMBL/GenBank/DDBJ databases">
        <title>Draft genome sequences of ten Microbacterium spp. with emphasis on heavy metal contaminated environments.</title>
        <authorList>
            <person name="Corretto E."/>
        </authorList>
    </citation>
    <scope>NUCLEOTIDE SEQUENCE [LARGE SCALE GENOMIC DNA]</scope>
    <source>
        <strain evidence="2 3">ARN176</strain>
    </source>
</reference>
<dbReference type="GO" id="GO:0004416">
    <property type="term" value="F:hydroxyacylglutathione hydrolase activity"/>
    <property type="evidence" value="ECO:0007669"/>
    <property type="project" value="UniProtKB-EC"/>
</dbReference>
<dbReference type="EC" id="3.1.2.6" evidence="2"/>
<dbReference type="CDD" id="cd16282">
    <property type="entry name" value="metallo-hydrolase-like_MBL-fold"/>
    <property type="match status" value="1"/>
</dbReference>
<organism evidence="2 3">
    <name type="scientific">Microbacterium azadirachtae</name>
    <dbReference type="NCBI Taxonomy" id="582680"/>
    <lineage>
        <taxon>Bacteria</taxon>
        <taxon>Bacillati</taxon>
        <taxon>Actinomycetota</taxon>
        <taxon>Actinomycetes</taxon>
        <taxon>Micrococcales</taxon>
        <taxon>Microbacteriaceae</taxon>
        <taxon>Microbacterium</taxon>
    </lineage>
</organism>
<dbReference type="InterPro" id="IPR001279">
    <property type="entry name" value="Metallo-B-lactamas"/>
</dbReference>
<dbReference type="AlphaFoldDB" id="A0A0F0LIR0"/>
<dbReference type="SUPFAM" id="SSF56281">
    <property type="entry name" value="Metallo-hydrolase/oxidoreductase"/>
    <property type="match status" value="1"/>
</dbReference>
<dbReference type="SMART" id="SM00849">
    <property type="entry name" value="Lactamase_B"/>
    <property type="match status" value="1"/>
</dbReference>
<dbReference type="STRING" id="582680.RS86_02639"/>
<keyword evidence="3" id="KW-1185">Reference proteome</keyword>
<gene>
    <name evidence="2" type="primary">gloB</name>
    <name evidence="2" type="ORF">RS86_02639</name>
</gene>
<comment type="caution">
    <text evidence="2">The sequence shown here is derived from an EMBL/GenBank/DDBJ whole genome shotgun (WGS) entry which is preliminary data.</text>
</comment>
<proteinExistence type="predicted"/>
<feature type="domain" description="Metallo-beta-lactamase" evidence="1">
    <location>
        <begin position="21"/>
        <end position="212"/>
    </location>
</feature>
<dbReference type="PANTHER" id="PTHR42951:SF4">
    <property type="entry name" value="ACYL-COENZYME A THIOESTERASE MBLAC2"/>
    <property type="match status" value="1"/>
</dbReference>
<dbReference type="PATRIC" id="fig|582680.6.peg.2709"/>
<evidence type="ECO:0000259" key="1">
    <source>
        <dbReference type="SMART" id="SM00849"/>
    </source>
</evidence>
<name>A0A0F0LIR0_9MICO</name>
<sequence>MNGDWIRVGRGVFQRRYQPLDISIGVVVGPTGLVIVDTRGNPAEAEEILRDVAEDFSLPVVAAVDTHAHYDHTFGNQAFVARGIPVYGHHRIPHHFARHEERRLEKVRNQPESEPDKQWLDVELTAPTMLVDARLRIEPGGRAVELLPLPPGHTDTDLAILVPDARVWFLGDVIEQSGPPMFGSGSFPLEWPEALRSLLQEIRAADVIVPGHGSVVDRAFVETQATQLQAVADEIRAAHDAGVAPSDVRLGRQLHDHWPDSFLRSAVRDAYARLSDG</sequence>
<dbReference type="Proteomes" id="UP000033740">
    <property type="component" value="Unassembled WGS sequence"/>
</dbReference>
<evidence type="ECO:0000313" key="3">
    <source>
        <dbReference type="Proteomes" id="UP000033740"/>
    </source>
</evidence>
<dbReference type="Pfam" id="PF00753">
    <property type="entry name" value="Lactamase_B"/>
    <property type="match status" value="1"/>
</dbReference>